<dbReference type="PRINTS" id="PR00080">
    <property type="entry name" value="SDRFAMILY"/>
</dbReference>
<dbReference type="EMBL" id="CP097649">
    <property type="protein sequence ID" value="URI14972.1"/>
    <property type="molecule type" value="Genomic_DNA"/>
</dbReference>
<evidence type="ECO:0000313" key="3">
    <source>
        <dbReference type="EMBL" id="URI14972.1"/>
    </source>
</evidence>
<protein>
    <submittedName>
        <fullName evidence="3">SDR family oxidoreductase</fullName>
    </submittedName>
</protein>
<keyword evidence="4" id="KW-1185">Reference proteome</keyword>
<dbReference type="PRINTS" id="PR00081">
    <property type="entry name" value="GDHRDH"/>
</dbReference>
<evidence type="ECO:0000313" key="4">
    <source>
        <dbReference type="Proteomes" id="UP001055429"/>
    </source>
</evidence>
<proteinExistence type="inferred from homology"/>
<keyword evidence="2" id="KW-0560">Oxidoreductase</keyword>
<evidence type="ECO:0000256" key="1">
    <source>
        <dbReference type="ARBA" id="ARBA00006484"/>
    </source>
</evidence>
<dbReference type="Gene3D" id="3.40.50.720">
    <property type="entry name" value="NAD(P)-binding Rossmann-like Domain"/>
    <property type="match status" value="1"/>
</dbReference>
<dbReference type="InterPro" id="IPR002347">
    <property type="entry name" value="SDR_fam"/>
</dbReference>
<evidence type="ECO:0000256" key="2">
    <source>
        <dbReference type="ARBA" id="ARBA00023002"/>
    </source>
</evidence>
<dbReference type="PANTHER" id="PTHR42760">
    <property type="entry name" value="SHORT-CHAIN DEHYDROGENASES/REDUCTASES FAMILY MEMBER"/>
    <property type="match status" value="1"/>
</dbReference>
<dbReference type="Pfam" id="PF13561">
    <property type="entry name" value="adh_short_C2"/>
    <property type="match status" value="1"/>
</dbReference>
<dbReference type="SUPFAM" id="SSF51735">
    <property type="entry name" value="NAD(P)-binding Rossmann-fold domains"/>
    <property type="match status" value="1"/>
</dbReference>
<dbReference type="RefSeq" id="WP_249749401.1">
    <property type="nucleotide sequence ID" value="NZ_CP097298.1"/>
</dbReference>
<dbReference type="CDD" id="cd05233">
    <property type="entry name" value="SDR_c"/>
    <property type="match status" value="1"/>
</dbReference>
<reference evidence="3" key="1">
    <citation type="submission" date="2022-05" db="EMBL/GenBank/DDBJ databases">
        <title>Brevundimonas albigilva TT17 genome sequence.</title>
        <authorList>
            <person name="Lee K."/>
            <person name="Son H."/>
        </authorList>
    </citation>
    <scope>NUCLEOTIDE SEQUENCE</scope>
    <source>
        <strain evidence="3">TT17</strain>
    </source>
</reference>
<comment type="similarity">
    <text evidence="1">Belongs to the short-chain dehydrogenases/reductases (SDR) family.</text>
</comment>
<sequence>MLTHPLLADKVAIVTGASSGIGAAAARLFAASGAAVVISARRDDRLDAVAHAIRQEGGRVVPVAGDVRDPDLADRLVCTATDVFGGLDIALNNAGDIGTNAAVPDLSLSDWTAALDVNLTGSFLGARAQIPAMLARGGGSLIFTSTFVGHSVGMPGMGAYAAAKAGLIGLSRVIAAEFGSRGLRSNCLLPGGVDTEAGRAFATTPEIVAFVEQLHAVKRMAAAEEIARAALFLASEASSFVTGSAMLVDGGVTITRT</sequence>
<name>A0ABY4SJU5_9CAUL</name>
<dbReference type="InterPro" id="IPR036291">
    <property type="entry name" value="NAD(P)-bd_dom_sf"/>
</dbReference>
<dbReference type="NCBIfam" id="NF005681">
    <property type="entry name" value="PRK07478.1"/>
    <property type="match status" value="1"/>
</dbReference>
<dbReference type="Proteomes" id="UP001055429">
    <property type="component" value="Chromosome"/>
</dbReference>
<accession>A0ABY4SJU5</accession>
<organism evidence="3 4">
    <name type="scientific">Brevundimonas albigilva</name>
    <dbReference type="NCBI Taxonomy" id="1312364"/>
    <lineage>
        <taxon>Bacteria</taxon>
        <taxon>Pseudomonadati</taxon>
        <taxon>Pseudomonadota</taxon>
        <taxon>Alphaproteobacteria</taxon>
        <taxon>Caulobacterales</taxon>
        <taxon>Caulobacteraceae</taxon>
        <taxon>Brevundimonas</taxon>
    </lineage>
</organism>
<gene>
    <name evidence="3" type="ORF">M8231_14390</name>
</gene>
<dbReference type="PANTHER" id="PTHR42760:SF133">
    <property type="entry name" value="3-OXOACYL-[ACYL-CARRIER-PROTEIN] REDUCTASE"/>
    <property type="match status" value="1"/>
</dbReference>